<feature type="transmembrane region" description="Helical" evidence="6">
    <location>
        <begin position="344"/>
        <end position="365"/>
    </location>
</feature>
<accession>A0A396C0N8</accession>
<keyword evidence="2" id="KW-1003">Cell membrane</keyword>
<dbReference type="Proteomes" id="UP000266644">
    <property type="component" value="Unassembled WGS sequence"/>
</dbReference>
<feature type="transmembrane region" description="Helical" evidence="6">
    <location>
        <begin position="157"/>
        <end position="178"/>
    </location>
</feature>
<evidence type="ECO:0000256" key="1">
    <source>
        <dbReference type="ARBA" id="ARBA00004651"/>
    </source>
</evidence>
<evidence type="ECO:0008006" key="9">
    <source>
        <dbReference type="Google" id="ProtNLM"/>
    </source>
</evidence>
<dbReference type="GO" id="GO:0005886">
    <property type="term" value="C:plasma membrane"/>
    <property type="evidence" value="ECO:0007669"/>
    <property type="project" value="UniProtKB-SubCell"/>
</dbReference>
<comment type="subcellular location">
    <subcellularLocation>
        <location evidence="1">Cell membrane</location>
        <topology evidence="1">Multi-pass membrane protein</topology>
    </subcellularLocation>
</comment>
<evidence type="ECO:0000256" key="2">
    <source>
        <dbReference type="ARBA" id="ARBA00022475"/>
    </source>
</evidence>
<feature type="transmembrane region" description="Helical" evidence="6">
    <location>
        <begin position="466"/>
        <end position="485"/>
    </location>
</feature>
<evidence type="ECO:0000313" key="7">
    <source>
        <dbReference type="EMBL" id="RHH11168.1"/>
    </source>
</evidence>
<dbReference type="AlphaFoldDB" id="A0A396C0N8"/>
<gene>
    <name evidence="7" type="ORF">DW228_10360</name>
</gene>
<protein>
    <recommendedName>
        <fullName evidence="9">Polysaccharide biosynthesis family protein</fullName>
    </recommendedName>
</protein>
<evidence type="ECO:0000256" key="4">
    <source>
        <dbReference type="ARBA" id="ARBA00022989"/>
    </source>
</evidence>
<dbReference type="Pfam" id="PF13440">
    <property type="entry name" value="Polysacc_synt_3"/>
    <property type="match status" value="1"/>
</dbReference>
<sequence>MKDKKNVVKWNFVFYLLEFLYTILVGIILVPLYLKYIPKDLYGFWLATGNILSILTLINPGFSDVIQQKVAYCYGLHDYKKIGLYTVSGICLTFVFSLIVLIIGVVVNLLIGSIFTMQANYLYELKIAFGLMLVGTFLTINYYSFSSILYAFLSSKSIGLIVLLGNSLGTLISIYLIIHGYGLIALGIASVVRGGVFLSCSVGYVIFKFRKKKIKIVFNLNNVKEIFSFSIYNFLGKTGQTLLTNMNSFLTAKFVSPIDAANLRFTQTVPEFGKILVLRFLYSVAPIIPNLLAAKGLESIRVKLLNIVYFLISFIFLVCIGFYLLNEQFIYLWLGENNFSGKIINFFIIILLFFSSINKVCFQFLFALGDIKKSNKILFYQSLLYLPIAVFTTKFCGIIGLLLSGILVELLALFIFFFPKMVDILNISKIDIRKKLFVELAKMSFVTVITLLIGSCVKFSNPSWLLFFVEIVFIVLTFFVLLFLCSKTFRNLLSIYK</sequence>
<evidence type="ECO:0000256" key="6">
    <source>
        <dbReference type="SAM" id="Phobius"/>
    </source>
</evidence>
<feature type="transmembrane region" description="Helical" evidence="6">
    <location>
        <begin position="82"/>
        <end position="115"/>
    </location>
</feature>
<feature type="transmembrane region" description="Helical" evidence="6">
    <location>
        <begin position="42"/>
        <end position="62"/>
    </location>
</feature>
<evidence type="ECO:0000256" key="3">
    <source>
        <dbReference type="ARBA" id="ARBA00022692"/>
    </source>
</evidence>
<dbReference type="InterPro" id="IPR050833">
    <property type="entry name" value="Poly_Biosynth_Transport"/>
</dbReference>
<evidence type="ECO:0000256" key="5">
    <source>
        <dbReference type="ARBA" id="ARBA00023136"/>
    </source>
</evidence>
<name>A0A396C0N8_BACFG</name>
<dbReference type="RefSeq" id="WP_122330274.1">
    <property type="nucleotide sequence ID" value="NZ_JAGJIB010000045.1"/>
</dbReference>
<comment type="caution">
    <text evidence="7">The sequence shown here is derived from an EMBL/GenBank/DDBJ whole genome shotgun (WGS) entry which is preliminary data.</text>
</comment>
<organism evidence="7 8">
    <name type="scientific">Bacteroides fragilis</name>
    <dbReference type="NCBI Taxonomy" id="817"/>
    <lineage>
        <taxon>Bacteria</taxon>
        <taxon>Pseudomonadati</taxon>
        <taxon>Bacteroidota</taxon>
        <taxon>Bacteroidia</taxon>
        <taxon>Bacteroidales</taxon>
        <taxon>Bacteroidaceae</taxon>
        <taxon>Bacteroides</taxon>
    </lineage>
</organism>
<proteinExistence type="predicted"/>
<keyword evidence="4 6" id="KW-1133">Transmembrane helix</keyword>
<feature type="transmembrane region" description="Helical" evidence="6">
    <location>
        <begin position="12"/>
        <end position="36"/>
    </location>
</feature>
<feature type="transmembrane region" description="Helical" evidence="6">
    <location>
        <begin position="184"/>
        <end position="207"/>
    </location>
</feature>
<reference evidence="7 8" key="1">
    <citation type="submission" date="2018-08" db="EMBL/GenBank/DDBJ databases">
        <title>A genome reference for cultivated species of the human gut microbiota.</title>
        <authorList>
            <person name="Zou Y."/>
            <person name="Xue W."/>
            <person name="Luo G."/>
        </authorList>
    </citation>
    <scope>NUCLEOTIDE SEQUENCE [LARGE SCALE GENOMIC DNA]</scope>
    <source>
        <strain evidence="7 8">AM18-6</strain>
    </source>
</reference>
<dbReference type="PANTHER" id="PTHR30250:SF26">
    <property type="entry name" value="PSMA PROTEIN"/>
    <property type="match status" value="1"/>
</dbReference>
<feature type="transmembrane region" description="Helical" evidence="6">
    <location>
        <begin position="399"/>
        <end position="419"/>
    </location>
</feature>
<keyword evidence="3 6" id="KW-0812">Transmembrane</keyword>
<keyword evidence="5 6" id="KW-0472">Membrane</keyword>
<feature type="transmembrane region" description="Helical" evidence="6">
    <location>
        <begin position="440"/>
        <end position="460"/>
    </location>
</feature>
<evidence type="ECO:0000313" key="8">
    <source>
        <dbReference type="Proteomes" id="UP000266644"/>
    </source>
</evidence>
<dbReference type="EMBL" id="QRJE01000015">
    <property type="protein sequence ID" value="RHH11168.1"/>
    <property type="molecule type" value="Genomic_DNA"/>
</dbReference>
<feature type="transmembrane region" description="Helical" evidence="6">
    <location>
        <begin position="304"/>
        <end position="324"/>
    </location>
</feature>
<dbReference type="PANTHER" id="PTHR30250">
    <property type="entry name" value="PST FAMILY PREDICTED COLANIC ACID TRANSPORTER"/>
    <property type="match status" value="1"/>
</dbReference>
<feature type="transmembrane region" description="Helical" evidence="6">
    <location>
        <begin position="127"/>
        <end position="145"/>
    </location>
</feature>